<feature type="compositionally biased region" description="Basic and acidic residues" evidence="5">
    <location>
        <begin position="166"/>
        <end position="175"/>
    </location>
</feature>
<evidence type="ECO:0000256" key="4">
    <source>
        <dbReference type="ARBA" id="ARBA00022801"/>
    </source>
</evidence>
<dbReference type="InterPro" id="IPR036412">
    <property type="entry name" value="HAD-like_sf"/>
</dbReference>
<dbReference type="SMART" id="SM00775">
    <property type="entry name" value="LNS2"/>
    <property type="match status" value="1"/>
</dbReference>
<dbReference type="InterPro" id="IPR013209">
    <property type="entry name" value="LNS2"/>
</dbReference>
<dbReference type="InterPro" id="IPR007651">
    <property type="entry name" value="Lipin_N"/>
</dbReference>
<dbReference type="EMBL" id="BPVZ01000086">
    <property type="protein sequence ID" value="GKV30429.1"/>
    <property type="molecule type" value="Genomic_DNA"/>
</dbReference>
<keyword evidence="4" id="KW-0378">Hydrolase</keyword>
<evidence type="ECO:0000313" key="8">
    <source>
        <dbReference type="Proteomes" id="UP001054252"/>
    </source>
</evidence>
<accession>A0AAV5L0A9</accession>
<keyword evidence="8" id="KW-1185">Reference proteome</keyword>
<dbReference type="SUPFAM" id="SSF56784">
    <property type="entry name" value="HAD-like"/>
    <property type="match status" value="1"/>
</dbReference>
<gene>
    <name evidence="7" type="ORF">SLEP1_g39238</name>
</gene>
<feature type="compositionally biased region" description="Polar residues" evidence="5">
    <location>
        <begin position="134"/>
        <end position="154"/>
    </location>
</feature>
<feature type="domain" description="LNS2/PITP" evidence="6">
    <location>
        <begin position="894"/>
        <end position="1050"/>
    </location>
</feature>
<comment type="cofactor">
    <cofactor evidence="1">
        <name>Mg(2+)</name>
        <dbReference type="ChEBI" id="CHEBI:18420"/>
    </cofactor>
</comment>
<evidence type="ECO:0000256" key="2">
    <source>
        <dbReference type="ARBA" id="ARBA00005476"/>
    </source>
</evidence>
<dbReference type="InterPro" id="IPR031703">
    <property type="entry name" value="Lipin_mid"/>
</dbReference>
<dbReference type="InterPro" id="IPR031315">
    <property type="entry name" value="LNS2/PITP"/>
</dbReference>
<evidence type="ECO:0000313" key="7">
    <source>
        <dbReference type="EMBL" id="GKV30429.1"/>
    </source>
</evidence>
<dbReference type="Pfam" id="PF08235">
    <property type="entry name" value="LNS2"/>
    <property type="match status" value="1"/>
</dbReference>
<sequence length="1093" mass="121344">MYAVGRLGSYISRGVYTVSGPFHPFGGAVDIIVVEQPDGSFKSSPWYVRFGKFQGVLKSKENVVNISVNDVEANFHMYLDNKGEAFFLREADVEDGESVLYQFSSGKEMDVQSDSKRKQLKSKSCDSDAGKLSSADQFNISNGNAVSRTTSSQGPIMGFAFGRRPRKEDNDKERAQSPGVMRSNSLERAEIAADLLEKKWSTSFVSSRSKKYEASNPSVCEVLANGGEKDMQASVEQITLDIAVHDNLENNVDYLVFQEETDIWNNQTDNNFQSGPENVKYPVEEAGAQMSSVSSTEQVVTSLSGERFMEEKCRVISEVSGIIGENDVQSTNDDENAKGVNMRMEETGLQIQNELEAFSDKHFDEEEVDSEMNVLQVCGIANKESVPDRVQSFAHCEMSQNSVLDVSSEHIQETLCLSSGGKGEVHIDAETVLITTGALAEDMVVKQAEEKELGVEETLKSSNEETVSVGHMVGSVKEVESSHTSSSSNVWHSDSQLQDEKTIENDLHPSLESICDPQKICGDSDTAKSFPPSETSEEEQFLFSDIDELKLKDQPCVNEDHQSLIYTNGKVNRLLDMNNQENSSNDLENSLQKSGMTSDPISIHRSHSVGSEKAGWLLGSLPNMWSPDDMSYTHNKCLLSHSLDSDSESLRWTSVRENDSSCIKLVAFKELQLAEDKSNLEDTEASMVLKEALKNPAVDISLCKHLLNKGMGADAAAQAFDSEKLHTEKFNSLGPTVVKNDKLVVRIFGQYFPWDAAAPILLGMVKSGSERIFELKGMITVEKSIEENQSKALDSSSGSWKLWPFSFKGSRSNKKLAQWGTRILAVKNADDDKNELKPKKVKTMLRAITATSEQVASLNLKEGRNAVTFTFSTAMLGKQQVDARIFLWKWNTRIVISDVDGTITKSDVLGQFMPLVGMDWSQTGVVHLFSAIKENGYELLFLSARSISQAYHTRQFLVNLKQDGKALPDGPIVISPDGLFPSLFREVIRRAPHEFKIACLEDIKALFPPDCNPFYAGFGNRDTDEISYLKVGIPKGKIFIINPKGEVAVNHRLDTKSYTSLHAIVHGMFPIRPSSEQEDFNSWNYWKLPPPEI</sequence>
<dbReference type="InterPro" id="IPR026058">
    <property type="entry name" value="LIPIN"/>
</dbReference>
<evidence type="ECO:0000256" key="1">
    <source>
        <dbReference type="ARBA" id="ARBA00001946"/>
    </source>
</evidence>
<dbReference type="Proteomes" id="UP001054252">
    <property type="component" value="Unassembled WGS sequence"/>
</dbReference>
<evidence type="ECO:0000256" key="3">
    <source>
        <dbReference type="ARBA" id="ARBA00012638"/>
    </source>
</evidence>
<proteinExistence type="inferred from homology"/>
<organism evidence="7 8">
    <name type="scientific">Rubroshorea leprosula</name>
    <dbReference type="NCBI Taxonomy" id="152421"/>
    <lineage>
        <taxon>Eukaryota</taxon>
        <taxon>Viridiplantae</taxon>
        <taxon>Streptophyta</taxon>
        <taxon>Embryophyta</taxon>
        <taxon>Tracheophyta</taxon>
        <taxon>Spermatophyta</taxon>
        <taxon>Magnoliopsida</taxon>
        <taxon>eudicotyledons</taxon>
        <taxon>Gunneridae</taxon>
        <taxon>Pentapetalae</taxon>
        <taxon>rosids</taxon>
        <taxon>malvids</taxon>
        <taxon>Malvales</taxon>
        <taxon>Dipterocarpaceae</taxon>
        <taxon>Rubroshorea</taxon>
    </lineage>
</organism>
<comment type="caution">
    <text evidence="7">The sequence shown here is derived from an EMBL/GenBank/DDBJ whole genome shotgun (WGS) entry which is preliminary data.</text>
</comment>
<name>A0AAV5L0A9_9ROSI</name>
<dbReference type="PANTHER" id="PTHR12181">
    <property type="entry name" value="LIPIN"/>
    <property type="match status" value="1"/>
</dbReference>
<dbReference type="Pfam" id="PF04571">
    <property type="entry name" value="Lipin_N"/>
    <property type="match status" value="1"/>
</dbReference>
<comment type="similarity">
    <text evidence="2">Belongs to the lipin family.</text>
</comment>
<dbReference type="GO" id="GO:0008195">
    <property type="term" value="F:phosphatidate phosphatase activity"/>
    <property type="evidence" value="ECO:0007669"/>
    <property type="project" value="UniProtKB-EC"/>
</dbReference>
<feature type="compositionally biased region" description="Basic and acidic residues" evidence="5">
    <location>
        <begin position="112"/>
        <end position="129"/>
    </location>
</feature>
<dbReference type="AlphaFoldDB" id="A0AAV5L0A9"/>
<reference evidence="7 8" key="1">
    <citation type="journal article" date="2021" name="Commun. Biol.">
        <title>The genome of Shorea leprosula (Dipterocarpaceae) highlights the ecological relevance of drought in aseasonal tropical rainforests.</title>
        <authorList>
            <person name="Ng K.K.S."/>
            <person name="Kobayashi M.J."/>
            <person name="Fawcett J.A."/>
            <person name="Hatakeyama M."/>
            <person name="Paape T."/>
            <person name="Ng C.H."/>
            <person name="Ang C.C."/>
            <person name="Tnah L.H."/>
            <person name="Lee C.T."/>
            <person name="Nishiyama T."/>
            <person name="Sese J."/>
            <person name="O'Brien M.J."/>
            <person name="Copetti D."/>
            <person name="Mohd Noor M.I."/>
            <person name="Ong R.C."/>
            <person name="Putra M."/>
            <person name="Sireger I.Z."/>
            <person name="Indrioko S."/>
            <person name="Kosugi Y."/>
            <person name="Izuno A."/>
            <person name="Isagi Y."/>
            <person name="Lee S.L."/>
            <person name="Shimizu K.K."/>
        </authorList>
    </citation>
    <scope>NUCLEOTIDE SEQUENCE [LARGE SCALE GENOMIC DNA]</scope>
    <source>
        <strain evidence="7">214</strain>
    </source>
</reference>
<feature type="region of interest" description="Disordered" evidence="5">
    <location>
        <begin position="112"/>
        <end position="181"/>
    </location>
</feature>
<evidence type="ECO:0000259" key="6">
    <source>
        <dbReference type="SMART" id="SM00775"/>
    </source>
</evidence>
<evidence type="ECO:0000256" key="5">
    <source>
        <dbReference type="SAM" id="MobiDB-lite"/>
    </source>
</evidence>
<dbReference type="Pfam" id="PF16876">
    <property type="entry name" value="Lipin_mid"/>
    <property type="match status" value="1"/>
</dbReference>
<dbReference type="EC" id="3.1.3.4" evidence="3"/>
<protein>
    <recommendedName>
        <fullName evidence="3">phosphatidate phosphatase</fullName>
        <ecNumber evidence="3">3.1.3.4</ecNumber>
    </recommendedName>
</protein>
<dbReference type="PANTHER" id="PTHR12181:SF12">
    <property type="entry name" value="PHOSPHATIDATE PHOSPHATASE"/>
    <property type="match status" value="1"/>
</dbReference>